<accession>A0A223KV40</accession>
<reference evidence="2 3" key="1">
    <citation type="submission" date="2016-12" db="EMBL/GenBank/DDBJ databases">
        <title>The whole genome sequencing and assembly of Bacillus cohnii DSM 6307T strain.</title>
        <authorList>
            <person name="Lee Y.-J."/>
            <person name="Yi H."/>
            <person name="Bahn Y.-S."/>
            <person name="Kim J.F."/>
            <person name="Lee D.-W."/>
        </authorList>
    </citation>
    <scope>NUCLEOTIDE SEQUENCE [LARGE SCALE GENOMIC DNA]</scope>
    <source>
        <strain evidence="2 3">DSM 6307</strain>
    </source>
</reference>
<organism evidence="2 3">
    <name type="scientific">Sutcliffiella cohnii</name>
    <dbReference type="NCBI Taxonomy" id="33932"/>
    <lineage>
        <taxon>Bacteria</taxon>
        <taxon>Bacillati</taxon>
        <taxon>Bacillota</taxon>
        <taxon>Bacilli</taxon>
        <taxon>Bacillales</taxon>
        <taxon>Bacillaceae</taxon>
        <taxon>Sutcliffiella</taxon>
    </lineage>
</organism>
<gene>
    <name evidence="2" type="ORF">BC6307_19170</name>
</gene>
<dbReference type="STRING" id="1314751.GCA_001591425_03103"/>
<feature type="transmembrane region" description="Helical" evidence="1">
    <location>
        <begin position="21"/>
        <end position="42"/>
    </location>
</feature>
<dbReference type="AlphaFoldDB" id="A0A223KV40"/>
<sequence length="75" mass="8649">MGKKLKIKQILFTGKKLNLKQQLFTCAIVLFVTIIVANITPWNQYKMYFMAPIIVFTAFIGGLISINFLKTNNRH</sequence>
<dbReference type="KEGG" id="bcoh:BC6307_19170"/>
<evidence type="ECO:0000313" key="3">
    <source>
        <dbReference type="Proteomes" id="UP000215224"/>
    </source>
</evidence>
<evidence type="ECO:0000313" key="2">
    <source>
        <dbReference type="EMBL" id="AST93227.1"/>
    </source>
</evidence>
<dbReference type="EMBL" id="CP018866">
    <property type="protein sequence ID" value="AST93227.1"/>
    <property type="molecule type" value="Genomic_DNA"/>
</dbReference>
<evidence type="ECO:0000256" key="1">
    <source>
        <dbReference type="SAM" id="Phobius"/>
    </source>
</evidence>
<feature type="transmembrane region" description="Helical" evidence="1">
    <location>
        <begin position="48"/>
        <end position="69"/>
    </location>
</feature>
<keyword evidence="1" id="KW-1133">Transmembrane helix</keyword>
<dbReference type="Proteomes" id="UP000215224">
    <property type="component" value="Chromosome"/>
</dbReference>
<keyword evidence="1" id="KW-0812">Transmembrane</keyword>
<keyword evidence="3" id="KW-1185">Reference proteome</keyword>
<proteinExistence type="predicted"/>
<protein>
    <submittedName>
        <fullName evidence="2">Uncharacterized protein</fullName>
    </submittedName>
</protein>
<dbReference type="RefSeq" id="WP_066418068.1">
    <property type="nucleotide sequence ID" value="NZ_CP018866.1"/>
</dbReference>
<name>A0A223KV40_9BACI</name>
<keyword evidence="1" id="KW-0472">Membrane</keyword>